<gene>
    <name evidence="1" type="ORF">U1T56_04940</name>
</gene>
<evidence type="ECO:0000313" key="1">
    <source>
        <dbReference type="EMBL" id="MEK0082485.1"/>
    </source>
</evidence>
<evidence type="ECO:0000313" key="2">
    <source>
        <dbReference type="Proteomes" id="UP001375743"/>
    </source>
</evidence>
<dbReference type="EMBL" id="JBBLZC010000003">
    <property type="protein sequence ID" value="MEK0082485.1"/>
    <property type="molecule type" value="Genomic_DNA"/>
</dbReference>
<organism evidence="1 2">
    <name type="scientific">Benzoatithermus flavus</name>
    <dbReference type="NCBI Taxonomy" id="3108223"/>
    <lineage>
        <taxon>Bacteria</taxon>
        <taxon>Pseudomonadati</taxon>
        <taxon>Pseudomonadota</taxon>
        <taxon>Alphaproteobacteria</taxon>
        <taxon>Geminicoccales</taxon>
        <taxon>Geminicoccaceae</taxon>
        <taxon>Benzoatithermus</taxon>
    </lineage>
</organism>
<accession>A0ABU8XPY8</accession>
<keyword evidence="2" id="KW-1185">Reference proteome</keyword>
<dbReference type="Proteomes" id="UP001375743">
    <property type="component" value="Unassembled WGS sequence"/>
</dbReference>
<reference evidence="1 2" key="1">
    <citation type="submission" date="2024-01" db="EMBL/GenBank/DDBJ databases">
        <title>Multi-omics insights into the function and evolution of sodium benzoate biodegradation pathways in Benzoatithermus flavus gen. nov., sp. nov. from hot spring.</title>
        <authorList>
            <person name="Hu C.-J."/>
            <person name="Li W.-J."/>
        </authorList>
    </citation>
    <scope>NUCLEOTIDE SEQUENCE [LARGE SCALE GENOMIC DNA]</scope>
    <source>
        <strain evidence="1 2">SYSU G07066</strain>
    </source>
</reference>
<sequence length="106" mass="11167">MHELGFAAATIGTLLFAAGAEAQTAAPGTPSLCHDYREIARELGAKYEETPVSLGLQTNGNLLQVFASARSRTWTIVSLMPNGLACVLAAGEDWEPLEPRAVDPAV</sequence>
<name>A0ABU8XPY8_9PROT</name>
<protein>
    <submittedName>
        <fullName evidence="1">Uncharacterized protein</fullName>
    </submittedName>
</protein>
<dbReference type="RefSeq" id="WP_418158332.1">
    <property type="nucleotide sequence ID" value="NZ_JBBLZC010000003.1"/>
</dbReference>
<proteinExistence type="predicted"/>
<comment type="caution">
    <text evidence="1">The sequence shown here is derived from an EMBL/GenBank/DDBJ whole genome shotgun (WGS) entry which is preliminary data.</text>
</comment>